<organism evidence="1 2">
    <name type="scientific">Flavobacterium cyanobacteriorum</name>
    <dbReference type="NCBI Taxonomy" id="2022802"/>
    <lineage>
        <taxon>Bacteria</taxon>
        <taxon>Pseudomonadati</taxon>
        <taxon>Bacteroidota</taxon>
        <taxon>Flavobacteriia</taxon>
        <taxon>Flavobacteriales</taxon>
        <taxon>Flavobacteriaceae</taxon>
        <taxon>Flavobacterium</taxon>
    </lineage>
</organism>
<dbReference type="Proteomes" id="UP000216605">
    <property type="component" value="Unassembled WGS sequence"/>
</dbReference>
<sequence>MFLQPGEQQYSHHNVNSGNTTVSPNVSICSGYSMALATTGGSSTQWWIGAPRCRYRLNLFCIAHGYNQLHGS</sequence>
<proteinExistence type="predicted"/>
<evidence type="ECO:0000313" key="1">
    <source>
        <dbReference type="EMBL" id="OYQ49912.1"/>
    </source>
</evidence>
<reference evidence="1 2" key="1">
    <citation type="submission" date="2017-07" db="EMBL/GenBank/DDBJ databases">
        <title>Flavobacterium cyanobacteriorum sp. nov., isolated from cyanobacterial aggregates in a eutrophic lake.</title>
        <authorList>
            <person name="Cai H."/>
        </authorList>
    </citation>
    <scope>NUCLEOTIDE SEQUENCE [LARGE SCALE GENOMIC DNA]</scope>
    <source>
        <strain evidence="1 2">TH021</strain>
    </source>
</reference>
<dbReference type="RefSeq" id="WP_094411431.1">
    <property type="nucleotide sequence ID" value="NZ_NOXV01000028.1"/>
</dbReference>
<gene>
    <name evidence="1" type="ORF">CHU92_00215</name>
</gene>
<dbReference type="AlphaFoldDB" id="A0A256A870"/>
<keyword evidence="2" id="KW-1185">Reference proteome</keyword>
<accession>A0A256A870</accession>
<evidence type="ECO:0000313" key="2">
    <source>
        <dbReference type="Proteomes" id="UP000216605"/>
    </source>
</evidence>
<dbReference type="EMBL" id="NOXV01000028">
    <property type="protein sequence ID" value="OYQ49912.1"/>
    <property type="molecule type" value="Genomic_DNA"/>
</dbReference>
<name>A0A256A870_9FLAO</name>
<comment type="caution">
    <text evidence="1">The sequence shown here is derived from an EMBL/GenBank/DDBJ whole genome shotgun (WGS) entry which is preliminary data.</text>
</comment>
<protein>
    <submittedName>
        <fullName evidence="1">Uncharacterized protein</fullName>
    </submittedName>
</protein>